<dbReference type="InterPro" id="IPR008964">
    <property type="entry name" value="Invasin/intimin_cell_adhesion"/>
</dbReference>
<comment type="caution">
    <text evidence="9">The sequence shown here is derived from an EMBL/GenBank/DDBJ whole genome shotgun (WGS) entry which is preliminary data.</text>
</comment>
<dbReference type="PROSITE" id="PS00137">
    <property type="entry name" value="SUBTILASE_HIS"/>
    <property type="match status" value="1"/>
</dbReference>
<dbReference type="InterPro" id="IPR050131">
    <property type="entry name" value="Peptidase_S8_subtilisin-like"/>
</dbReference>
<dbReference type="PANTHER" id="PTHR43806:SF11">
    <property type="entry name" value="CEREVISIN-RELATED"/>
    <property type="match status" value="1"/>
</dbReference>
<dbReference type="Pfam" id="PF00082">
    <property type="entry name" value="Peptidase_S8"/>
    <property type="match status" value="1"/>
</dbReference>
<feature type="active site" description="Charge relay system" evidence="6">
    <location>
        <position position="37"/>
    </location>
</feature>
<dbReference type="InterPro" id="IPR023828">
    <property type="entry name" value="Peptidase_S8_Ser-AS"/>
</dbReference>
<dbReference type="Proteomes" id="UP000006443">
    <property type="component" value="Unassembled WGS sequence"/>
</dbReference>
<evidence type="ECO:0000256" key="5">
    <source>
        <dbReference type="ARBA" id="ARBA00022825"/>
    </source>
</evidence>
<dbReference type="CDD" id="cd07477">
    <property type="entry name" value="Peptidases_S8_Subtilisin_subset"/>
    <property type="match status" value="1"/>
</dbReference>
<dbReference type="GO" id="GO:0046872">
    <property type="term" value="F:metal ion binding"/>
    <property type="evidence" value="ECO:0007669"/>
    <property type="project" value="UniProtKB-KW"/>
</dbReference>
<dbReference type="PROSITE" id="PS51892">
    <property type="entry name" value="SUBTILASE"/>
    <property type="match status" value="1"/>
</dbReference>
<dbReference type="InterPro" id="IPR022398">
    <property type="entry name" value="Peptidase_S8_His-AS"/>
</dbReference>
<dbReference type="PANTHER" id="PTHR43806">
    <property type="entry name" value="PEPTIDASE S8"/>
    <property type="match status" value="1"/>
</dbReference>
<feature type="active site" description="Charge relay system" evidence="6">
    <location>
        <position position="68"/>
    </location>
</feature>
<gene>
    <name evidence="9" type="ORF">DealDRAFT_2721</name>
</gene>
<feature type="domain" description="Peptidase S8/S53" evidence="8">
    <location>
        <begin position="28"/>
        <end position="270"/>
    </location>
</feature>
<evidence type="ECO:0000256" key="7">
    <source>
        <dbReference type="RuleBase" id="RU003355"/>
    </source>
</evidence>
<evidence type="ECO:0000313" key="9">
    <source>
        <dbReference type="EMBL" id="EEG76376.1"/>
    </source>
</evidence>
<comment type="similarity">
    <text evidence="1 6 7">Belongs to the peptidase S8 family.</text>
</comment>
<evidence type="ECO:0000313" key="10">
    <source>
        <dbReference type="Proteomes" id="UP000006443"/>
    </source>
</evidence>
<dbReference type="SUPFAM" id="SSF52743">
    <property type="entry name" value="Subtilisin-like"/>
    <property type="match status" value="1"/>
</dbReference>
<protein>
    <submittedName>
        <fullName evidence="9">Peptidase S8 and S53 subtilisin kexin sedolisin</fullName>
    </submittedName>
</protein>
<feature type="active site" description="Charge relay system" evidence="6">
    <location>
        <position position="225"/>
    </location>
</feature>
<dbReference type="InterPro" id="IPR013783">
    <property type="entry name" value="Ig-like_fold"/>
</dbReference>
<dbReference type="Gene3D" id="2.60.40.10">
    <property type="entry name" value="Immunoglobulins"/>
    <property type="match status" value="2"/>
</dbReference>
<evidence type="ECO:0000256" key="1">
    <source>
        <dbReference type="ARBA" id="ARBA00011073"/>
    </source>
</evidence>
<evidence type="ECO:0000256" key="4">
    <source>
        <dbReference type="ARBA" id="ARBA00022801"/>
    </source>
</evidence>
<dbReference type="PROSITE" id="PS00138">
    <property type="entry name" value="SUBTILASE_SER"/>
    <property type="match status" value="1"/>
</dbReference>
<dbReference type="InterPro" id="IPR023827">
    <property type="entry name" value="Peptidase_S8_Asp-AS"/>
</dbReference>
<dbReference type="SUPFAM" id="SSF49373">
    <property type="entry name" value="Invasin/intimin cell-adhesion fragments"/>
    <property type="match status" value="1"/>
</dbReference>
<dbReference type="PROSITE" id="PS00136">
    <property type="entry name" value="SUBTILASE_ASP"/>
    <property type="match status" value="1"/>
</dbReference>
<dbReference type="InterPro" id="IPR034202">
    <property type="entry name" value="Subtilisin_Carlsberg-like"/>
</dbReference>
<dbReference type="STRING" id="555088.DealDRAFT_2721"/>
<reference evidence="9 10" key="1">
    <citation type="submission" date="2009-02" db="EMBL/GenBank/DDBJ databases">
        <title>Sequencing of the draft genome and assembly of Dethiobacter alkaliphilus AHT 1.</title>
        <authorList>
            <consortium name="US DOE Joint Genome Institute (JGI-PGF)"/>
            <person name="Lucas S."/>
            <person name="Copeland A."/>
            <person name="Lapidus A."/>
            <person name="Glavina del Rio T."/>
            <person name="Dalin E."/>
            <person name="Tice H."/>
            <person name="Bruce D."/>
            <person name="Goodwin L."/>
            <person name="Pitluck S."/>
            <person name="Larimer F."/>
            <person name="Land M.L."/>
            <person name="Hauser L."/>
            <person name="Muyzer G."/>
        </authorList>
    </citation>
    <scope>NUCLEOTIDE SEQUENCE [LARGE SCALE GENOMIC DNA]</scope>
    <source>
        <strain evidence="9 10">AHT 1</strain>
    </source>
</reference>
<dbReference type="Gene3D" id="3.40.50.200">
    <property type="entry name" value="Peptidase S8/S53 domain"/>
    <property type="match status" value="1"/>
</dbReference>
<dbReference type="AlphaFoldDB" id="C0GJR8"/>
<keyword evidence="10" id="KW-1185">Reference proteome</keyword>
<name>C0GJR8_DETAL</name>
<dbReference type="InterPro" id="IPR015500">
    <property type="entry name" value="Peptidase_S8_subtilisin-rel"/>
</dbReference>
<sequence length="496" mass="52279">MFALGASADSWGIDRVRAPEVWDDGIEGGNVKVAVLDTGIDDRHTDLIVRGGWNTVNNNGNYDDRNGHGTHVAGTIAALNTVKTVGVAPAAELYAVKVLNNSGFGTADSIAAGIEWAVQNNMDIINMSLGSSGLSQAVADACKIAYEEGMLLVAAAGNSGNADGIGENVAYPAALEWVIAVAATDESDNRARFSSTGQEVELSAPGVAIYSTYLRDGYTTYNGTSMASPHVAGVAALVWAQDTNLSNADLRALLQNSSEGLGYPNHYGYGMVNAVAAVAAVAESEPPEPAVNVTVETHKDFYAEGEEATITVTVTDENGAAISGLDSDAFTTDINGYDVSPEDNQYIELEADGVYIGSLQLPENDDVEYIVTVTVTDERELTGSGSVTFTHGPQPAEPTTVSVTEINYRARGRHLDVTLRLVDDFGNPVDGATVYIQLYLNGSEYLDERTGTTGSNGTVTFAYNQAPSGTYTTNVTDVTADGVDWDRDTPDNSYTK</sequence>
<organism evidence="9 10">
    <name type="scientific">Dethiobacter alkaliphilus AHT 1</name>
    <dbReference type="NCBI Taxonomy" id="555088"/>
    <lineage>
        <taxon>Bacteria</taxon>
        <taxon>Bacillati</taxon>
        <taxon>Bacillota</taxon>
        <taxon>Dethiobacteria</taxon>
        <taxon>Dethiobacterales</taxon>
        <taxon>Dethiobacteraceae</taxon>
        <taxon>Dethiobacter</taxon>
    </lineage>
</organism>
<keyword evidence="3" id="KW-0479">Metal-binding</keyword>
<keyword evidence="4 6" id="KW-0378">Hydrolase</keyword>
<keyword evidence="2 6" id="KW-0645">Protease</keyword>
<proteinExistence type="inferred from homology"/>
<evidence type="ECO:0000256" key="6">
    <source>
        <dbReference type="PROSITE-ProRule" id="PRU01240"/>
    </source>
</evidence>
<dbReference type="InterPro" id="IPR000209">
    <property type="entry name" value="Peptidase_S8/S53_dom"/>
</dbReference>
<accession>C0GJR8</accession>
<dbReference type="InterPro" id="IPR036852">
    <property type="entry name" value="Peptidase_S8/S53_dom_sf"/>
</dbReference>
<evidence type="ECO:0000259" key="8">
    <source>
        <dbReference type="Pfam" id="PF00082"/>
    </source>
</evidence>
<evidence type="ECO:0000256" key="3">
    <source>
        <dbReference type="ARBA" id="ARBA00022723"/>
    </source>
</evidence>
<dbReference type="eggNOG" id="COG1404">
    <property type="taxonomic scope" value="Bacteria"/>
</dbReference>
<dbReference type="PRINTS" id="PR00723">
    <property type="entry name" value="SUBTILISIN"/>
</dbReference>
<dbReference type="GO" id="GO:0004252">
    <property type="term" value="F:serine-type endopeptidase activity"/>
    <property type="evidence" value="ECO:0007669"/>
    <property type="project" value="UniProtKB-UniRule"/>
</dbReference>
<dbReference type="EMBL" id="ACJM01000018">
    <property type="protein sequence ID" value="EEG76376.1"/>
    <property type="molecule type" value="Genomic_DNA"/>
</dbReference>
<dbReference type="GO" id="GO:0006508">
    <property type="term" value="P:proteolysis"/>
    <property type="evidence" value="ECO:0007669"/>
    <property type="project" value="UniProtKB-KW"/>
</dbReference>
<evidence type="ECO:0000256" key="2">
    <source>
        <dbReference type="ARBA" id="ARBA00022670"/>
    </source>
</evidence>
<keyword evidence="5 6" id="KW-0720">Serine protease</keyword>